<evidence type="ECO:0000256" key="6">
    <source>
        <dbReference type="ARBA" id="ARBA00023054"/>
    </source>
</evidence>
<dbReference type="AlphaFoldDB" id="A0A1A9W932"/>
<dbReference type="GO" id="GO:0051315">
    <property type="term" value="P:attachment of mitotic spindle microtubules to kinetochore"/>
    <property type="evidence" value="ECO:0007669"/>
    <property type="project" value="UniProtKB-UniRule"/>
</dbReference>
<evidence type="ECO:0000256" key="8">
    <source>
        <dbReference type="ARBA" id="ARBA00023306"/>
    </source>
</evidence>
<evidence type="ECO:0000313" key="15">
    <source>
        <dbReference type="Proteomes" id="UP000091820"/>
    </source>
</evidence>
<feature type="compositionally biased region" description="Basic residues" evidence="12">
    <location>
        <begin position="19"/>
        <end position="32"/>
    </location>
</feature>
<evidence type="ECO:0000256" key="11">
    <source>
        <dbReference type="SAM" id="Coils"/>
    </source>
</evidence>
<keyword evidence="8 10" id="KW-0131">Cell cycle</keyword>
<keyword evidence="7 10" id="KW-0539">Nucleus</keyword>
<feature type="compositionally biased region" description="Basic and acidic residues" evidence="12">
    <location>
        <begin position="1"/>
        <end position="16"/>
    </location>
</feature>
<evidence type="ECO:0000256" key="9">
    <source>
        <dbReference type="ARBA" id="ARBA00023328"/>
    </source>
</evidence>
<dbReference type="STRING" id="37001.A0A1A9W932"/>
<dbReference type="InterPro" id="IPR038273">
    <property type="entry name" value="Ndc80_sf"/>
</dbReference>
<reference evidence="14" key="2">
    <citation type="submission" date="2020-05" db="UniProtKB">
        <authorList>
            <consortium name="EnsemblMetazoa"/>
        </authorList>
    </citation>
    <scope>IDENTIFICATION</scope>
    <source>
        <strain evidence="14">IAEA</strain>
    </source>
</reference>
<comment type="function">
    <text evidence="10">Acts as a component of the essential kinetochore-associated NDC80 complex, which is required for chromosome segregation and spindle checkpoint activity.</text>
</comment>
<keyword evidence="2 10" id="KW-0158">Chromosome</keyword>
<name>A0A1A9W932_9MUSC</name>
<evidence type="ECO:0000313" key="14">
    <source>
        <dbReference type="EnsemblMetazoa" id="GBRI010748-PA"/>
    </source>
</evidence>
<keyword evidence="6 11" id="KW-0175">Coiled coil</keyword>
<evidence type="ECO:0000256" key="3">
    <source>
        <dbReference type="ARBA" id="ARBA00022618"/>
    </source>
</evidence>
<dbReference type="PANTHER" id="PTHR10643:SF2">
    <property type="entry name" value="KINETOCHORE PROTEIN NDC80 HOMOLOG"/>
    <property type="match status" value="1"/>
</dbReference>
<feature type="domain" description="Kinetochore protein Ndc80 CH" evidence="13">
    <location>
        <begin position="89"/>
        <end position="198"/>
    </location>
</feature>
<evidence type="ECO:0000259" key="13">
    <source>
        <dbReference type="Pfam" id="PF03801"/>
    </source>
</evidence>
<dbReference type="Proteomes" id="UP000091820">
    <property type="component" value="Unassembled WGS sequence"/>
</dbReference>
<dbReference type="InterPro" id="IPR005550">
    <property type="entry name" value="Kinetochore_Ndc80"/>
</dbReference>
<dbReference type="GO" id="GO:0051301">
    <property type="term" value="P:cell division"/>
    <property type="evidence" value="ECO:0007669"/>
    <property type="project" value="UniProtKB-UniRule"/>
</dbReference>
<comment type="similarity">
    <text evidence="1 10">Belongs to the NDC80/HEC1 family.</text>
</comment>
<keyword evidence="4 10" id="KW-0498">Mitosis</keyword>
<dbReference type="GO" id="GO:0005634">
    <property type="term" value="C:nucleus"/>
    <property type="evidence" value="ECO:0007669"/>
    <property type="project" value="UniProtKB-SubCell"/>
</dbReference>
<evidence type="ECO:0000256" key="4">
    <source>
        <dbReference type="ARBA" id="ARBA00022776"/>
    </source>
</evidence>
<feature type="region of interest" description="Disordered" evidence="12">
    <location>
        <begin position="1"/>
        <end position="34"/>
    </location>
</feature>
<evidence type="ECO:0000256" key="1">
    <source>
        <dbReference type="ARBA" id="ARBA00007050"/>
    </source>
</evidence>
<keyword evidence="9 10" id="KW-0137">Centromere</keyword>
<keyword evidence="5 10" id="KW-0995">Kinetochore</keyword>
<reference evidence="15" key="1">
    <citation type="submission" date="2014-03" db="EMBL/GenBank/DDBJ databases">
        <authorList>
            <person name="Aksoy S."/>
            <person name="Warren W."/>
            <person name="Wilson R.K."/>
        </authorList>
    </citation>
    <scope>NUCLEOTIDE SEQUENCE [LARGE SCALE GENOMIC DNA]</scope>
    <source>
        <strain evidence="15">IAEA</strain>
    </source>
</reference>
<dbReference type="Pfam" id="PF03801">
    <property type="entry name" value="Ndc80_HEC"/>
    <property type="match status" value="1"/>
</dbReference>
<proteinExistence type="inferred from homology"/>
<evidence type="ECO:0000256" key="5">
    <source>
        <dbReference type="ARBA" id="ARBA00022838"/>
    </source>
</evidence>
<feature type="coiled-coil region" evidence="11">
    <location>
        <begin position="533"/>
        <end position="614"/>
    </location>
</feature>
<comment type="subcellular location">
    <subcellularLocation>
        <location evidence="10">Chromosome</location>
        <location evidence="10">Centromere</location>
        <location evidence="10">Kinetochore</location>
    </subcellularLocation>
    <subcellularLocation>
        <location evidence="10">Nucleus</location>
    </subcellularLocation>
</comment>
<sequence>MQMPRRTTEFHEEPGSIKRQNRQSRIAVRKRSSSLETNGIKGNNAYLSVPTLSAQRLALSIQKTPLTKKVLFSAEKFHSGGGGNTALHNDKKWIQEKSQRLTEYLLSIDKISGMKTDFVAKGLRQMSVKQFVAITNHFLRHICGNRMTVGANHVDDIVNIMQKLDYPHTINKSLLKTPNAPHSLNNVIILLDFLMDFVSPEGGYELFDIEKPQEGSHTINEKLRVPDLEFQKELLRHSENGFKLWDEKLFDDFKNVQQETCNLLIQKVCGVENINALENEAHKLSKELLDLQKAAPRHNEKMIKTKKKLIDEDKALQSDLKSTIEQNDICKRKFEKLQLLESKLIAEVDQEEKDKFRLEEIIRNQQCTEEQRNELLMHIDQLKLDTDIVERTVADLHARDHNQQVFFSRAIKQLKEQVESFNSQMRDIAFTGELNLKNDVLKNLQLPLRFEERHIKSVLSYLNQIKSQTVEAIQQKTQTIQQLQHLNKNLAGDIAENECRLNILADAQANSKNNLQILDKEAQKEESHLNSKYQQLLNEASSLSKQIQEIEQRLKSDEILLQNLEAKNIETMKVTESNHKQRMADSRKFLQDCNTSLEERMQEAEELLQQLQELET</sequence>
<keyword evidence="15" id="KW-1185">Reference proteome</keyword>
<dbReference type="PANTHER" id="PTHR10643">
    <property type="entry name" value="KINETOCHORE PROTEIN NDC80"/>
    <property type="match status" value="1"/>
</dbReference>
<evidence type="ECO:0000256" key="12">
    <source>
        <dbReference type="SAM" id="MobiDB-lite"/>
    </source>
</evidence>
<dbReference type="EnsemblMetazoa" id="GBRI010748-RA">
    <property type="protein sequence ID" value="GBRI010748-PA"/>
    <property type="gene ID" value="GBRI010748"/>
</dbReference>
<dbReference type="InterPro" id="IPR055260">
    <property type="entry name" value="Ndc80_CH"/>
</dbReference>
<keyword evidence="3 10" id="KW-0132">Cell division</keyword>
<comment type="subunit">
    <text evidence="10">Component of the NDC80 complex.</text>
</comment>
<dbReference type="GO" id="GO:0031262">
    <property type="term" value="C:Ndc80 complex"/>
    <property type="evidence" value="ECO:0007669"/>
    <property type="project" value="UniProtKB-UniRule"/>
</dbReference>
<evidence type="ECO:0000256" key="2">
    <source>
        <dbReference type="ARBA" id="ARBA00022454"/>
    </source>
</evidence>
<dbReference type="VEuPathDB" id="VectorBase:GBRI010748"/>
<organism evidence="14 15">
    <name type="scientific">Glossina brevipalpis</name>
    <dbReference type="NCBI Taxonomy" id="37001"/>
    <lineage>
        <taxon>Eukaryota</taxon>
        <taxon>Metazoa</taxon>
        <taxon>Ecdysozoa</taxon>
        <taxon>Arthropoda</taxon>
        <taxon>Hexapoda</taxon>
        <taxon>Insecta</taxon>
        <taxon>Pterygota</taxon>
        <taxon>Neoptera</taxon>
        <taxon>Endopterygota</taxon>
        <taxon>Diptera</taxon>
        <taxon>Brachycera</taxon>
        <taxon>Muscomorpha</taxon>
        <taxon>Hippoboscoidea</taxon>
        <taxon>Glossinidae</taxon>
        <taxon>Glossina</taxon>
    </lineage>
</organism>
<dbReference type="Gene3D" id="1.10.418.30">
    <property type="entry name" value="Ncd80 complex, Ncd80 subunit"/>
    <property type="match status" value="1"/>
</dbReference>
<protein>
    <recommendedName>
        <fullName evidence="10">Kinetochore protein NDC80</fullName>
    </recommendedName>
</protein>
<evidence type="ECO:0000256" key="7">
    <source>
        <dbReference type="ARBA" id="ARBA00023242"/>
    </source>
</evidence>
<accession>A0A1A9W932</accession>
<evidence type="ECO:0000256" key="10">
    <source>
        <dbReference type="RuleBase" id="RU368072"/>
    </source>
</evidence>